<evidence type="ECO:0000313" key="2">
    <source>
        <dbReference type="EMBL" id="KAF9457484.1"/>
    </source>
</evidence>
<accession>A0A9P5XVI6</accession>
<dbReference type="Proteomes" id="UP000807353">
    <property type="component" value="Unassembled WGS sequence"/>
</dbReference>
<keyword evidence="3" id="KW-1185">Reference proteome</keyword>
<feature type="compositionally biased region" description="Polar residues" evidence="1">
    <location>
        <begin position="75"/>
        <end position="84"/>
    </location>
</feature>
<evidence type="ECO:0000313" key="3">
    <source>
        <dbReference type="Proteomes" id="UP000807353"/>
    </source>
</evidence>
<gene>
    <name evidence="2" type="ORF">BDZ94DRAFT_1272977</name>
</gene>
<sequence>MACRVFRNTKLKARKETDVIESFDIAFRRSSHTTPAFPHHLHAQSGPQSIHGIDFQTSSTTNTEIDSNKIPTKKPCSSSTASEV</sequence>
<proteinExistence type="predicted"/>
<organism evidence="2 3">
    <name type="scientific">Collybia nuda</name>
    <dbReference type="NCBI Taxonomy" id="64659"/>
    <lineage>
        <taxon>Eukaryota</taxon>
        <taxon>Fungi</taxon>
        <taxon>Dikarya</taxon>
        <taxon>Basidiomycota</taxon>
        <taxon>Agaricomycotina</taxon>
        <taxon>Agaricomycetes</taxon>
        <taxon>Agaricomycetidae</taxon>
        <taxon>Agaricales</taxon>
        <taxon>Tricholomatineae</taxon>
        <taxon>Clitocybaceae</taxon>
        <taxon>Collybia</taxon>
    </lineage>
</organism>
<dbReference type="EMBL" id="MU150369">
    <property type="protein sequence ID" value="KAF9457484.1"/>
    <property type="molecule type" value="Genomic_DNA"/>
</dbReference>
<protein>
    <submittedName>
        <fullName evidence="2">Uncharacterized protein</fullName>
    </submittedName>
</protein>
<comment type="caution">
    <text evidence="2">The sequence shown here is derived from an EMBL/GenBank/DDBJ whole genome shotgun (WGS) entry which is preliminary data.</text>
</comment>
<name>A0A9P5XVI6_9AGAR</name>
<evidence type="ECO:0000256" key="1">
    <source>
        <dbReference type="SAM" id="MobiDB-lite"/>
    </source>
</evidence>
<feature type="region of interest" description="Disordered" evidence="1">
    <location>
        <begin position="35"/>
        <end position="84"/>
    </location>
</feature>
<feature type="compositionally biased region" description="Polar residues" evidence="1">
    <location>
        <begin position="55"/>
        <end position="65"/>
    </location>
</feature>
<dbReference type="AlphaFoldDB" id="A0A9P5XVI6"/>
<reference evidence="2" key="1">
    <citation type="submission" date="2020-11" db="EMBL/GenBank/DDBJ databases">
        <authorList>
            <consortium name="DOE Joint Genome Institute"/>
            <person name="Ahrendt S."/>
            <person name="Riley R."/>
            <person name="Andreopoulos W."/>
            <person name="Labutti K."/>
            <person name="Pangilinan J."/>
            <person name="Ruiz-Duenas F.J."/>
            <person name="Barrasa J.M."/>
            <person name="Sanchez-Garcia M."/>
            <person name="Camarero S."/>
            <person name="Miyauchi S."/>
            <person name="Serrano A."/>
            <person name="Linde D."/>
            <person name="Babiker R."/>
            <person name="Drula E."/>
            <person name="Ayuso-Fernandez I."/>
            <person name="Pacheco R."/>
            <person name="Padilla G."/>
            <person name="Ferreira P."/>
            <person name="Barriuso J."/>
            <person name="Kellner H."/>
            <person name="Castanera R."/>
            <person name="Alfaro M."/>
            <person name="Ramirez L."/>
            <person name="Pisabarro A.G."/>
            <person name="Kuo A."/>
            <person name="Tritt A."/>
            <person name="Lipzen A."/>
            <person name="He G."/>
            <person name="Yan M."/>
            <person name="Ng V."/>
            <person name="Cullen D."/>
            <person name="Martin F."/>
            <person name="Rosso M.-N."/>
            <person name="Henrissat B."/>
            <person name="Hibbett D."/>
            <person name="Martinez A.T."/>
            <person name="Grigoriev I.V."/>
        </authorList>
    </citation>
    <scope>NUCLEOTIDE SEQUENCE</scope>
    <source>
        <strain evidence="2">CBS 247.69</strain>
    </source>
</reference>